<comment type="subcellular location">
    <subcellularLocation>
        <location evidence="1">Endoplasmic reticulum</location>
    </subcellularLocation>
</comment>
<dbReference type="GO" id="GO:0042632">
    <property type="term" value="P:cholesterol homeostasis"/>
    <property type="evidence" value="ECO:0007669"/>
    <property type="project" value="TreeGrafter"/>
</dbReference>
<evidence type="ECO:0000256" key="4">
    <source>
        <dbReference type="ARBA" id="ARBA00022824"/>
    </source>
</evidence>
<evidence type="ECO:0000259" key="9">
    <source>
        <dbReference type="PROSITE" id="PS51211"/>
    </source>
</evidence>
<dbReference type="FunFam" id="2.30.230.10:FF:000001">
    <property type="entry name" value="Microsomal triglyceride transfer protein large subunit"/>
    <property type="match status" value="1"/>
</dbReference>
<dbReference type="InterPro" id="IPR015816">
    <property type="entry name" value="Vitellinogen_b-sht_N"/>
</dbReference>
<dbReference type="GO" id="GO:0005548">
    <property type="term" value="F:phospholipid transporter activity"/>
    <property type="evidence" value="ECO:0007669"/>
    <property type="project" value="InterPro"/>
</dbReference>
<keyword evidence="6" id="KW-1015">Disulfide bond</keyword>
<name>A0A7N9AR04_9TELE</name>
<dbReference type="SUPFAM" id="SSF56968">
    <property type="entry name" value="Lipovitellin-phosvitin complex, beta-sheet shell regions"/>
    <property type="match status" value="1"/>
</dbReference>
<keyword evidence="5" id="KW-0445">Lipid transport</keyword>
<evidence type="ECO:0000313" key="10">
    <source>
        <dbReference type="Ensembl" id="ENSMAMP00000038455.1"/>
    </source>
</evidence>
<keyword evidence="3 8" id="KW-0732">Signal</keyword>
<dbReference type="Pfam" id="PF01347">
    <property type="entry name" value="Vitellogenin_N"/>
    <property type="match status" value="2"/>
</dbReference>
<sequence>MYIDPSHFLHSCLLTSCVSCVSSGGGAAAGPRLNNNQLYKFSYTTEVLLDRTRGSKEGRAGYKISTNVDINLVWRDPSSKDNQLIQLAISNVRVEPASHRPQKKNVLHGSTAESVLGKTRLAALTKPFLVHLKNGKAKAFYSYWAEPAIIKNLKRGLASLLQVQLNTGKVVEVNHTCKHGSKRSGYKNQAPGDVLGVSTKSSSVTVFTLEDGFIRSVVAEEAHSLAVNARRSAGAKVVSRQTLTLVGTEAGPLEAAGKDVAGVVKSIDAKLAAVGIVAEKVKSQCKGCPSLFEHWQAHQKQLEPASLSKTTAPRSFLALIQSIRKASKDEILKVLKSTSKTSLPQVVDAVTSSQTTASLDAMLEFLNFTDAKGLVLQERFLYACGFASHPNERMLQALLVSAGKIGSSDIKESVVIIMGALVHKLCQKGGCNLPTVMQVKKLILDGPDNTQVESEVQMYLLALKNSLLPEAIPIFTKYAESEVGAYNTIALTALQRYDVKLMTDEVKRTVNRVYHQNRRIYEKNVRVAAADVVFSSDPSYFEVKNLLLSIGNLPHEMNKYMVSKIQDLLRFQMPASKIINQVMKDMISHNYNRFAKVGSSSAFSGFMAQSADMTSTYSLDILYSGSGIMRRSNMNIYGASNGAVLHGLQVAIEAQGLESLIAATPDEGEEDLESFAGMSALLFDVQLRPVTFFKGYSDLMSKMFSMTGDPMNVVKGLILLTDHSEVIQLQSGLKASAEFQGGLAIDISGGMEISLWYRESKTSVNNRGALVVTGNLTVDMDFMRAGVEVSFETAASLDFITTVQFSEYPFLVCIQMDKATFPISEYLTKYESLSSGKSIVSRKSRKQLIPGSEFPLHQENSNMCKKVFDSSW</sequence>
<feature type="signal peptide" evidence="8">
    <location>
        <begin position="1"/>
        <end position="28"/>
    </location>
</feature>
<proteinExistence type="predicted"/>
<organism evidence="10 11">
    <name type="scientific">Mastacembelus armatus</name>
    <name type="common">zig-zag eel</name>
    <dbReference type="NCBI Taxonomy" id="205130"/>
    <lineage>
        <taxon>Eukaryota</taxon>
        <taxon>Metazoa</taxon>
        <taxon>Chordata</taxon>
        <taxon>Craniata</taxon>
        <taxon>Vertebrata</taxon>
        <taxon>Euteleostomi</taxon>
        <taxon>Actinopterygii</taxon>
        <taxon>Neopterygii</taxon>
        <taxon>Teleostei</taxon>
        <taxon>Neoteleostei</taxon>
        <taxon>Acanthomorphata</taxon>
        <taxon>Anabantaria</taxon>
        <taxon>Synbranchiformes</taxon>
        <taxon>Mastacembelidae</taxon>
        <taxon>Mastacembelus</taxon>
    </lineage>
</organism>
<evidence type="ECO:0000256" key="5">
    <source>
        <dbReference type="ARBA" id="ARBA00023055"/>
    </source>
</evidence>
<dbReference type="SUPFAM" id="SSF48431">
    <property type="entry name" value="Lipovitellin-phosvitin complex, superhelical domain"/>
    <property type="match status" value="1"/>
</dbReference>
<dbReference type="PANTHER" id="PTHR13024:SF1">
    <property type="entry name" value="MICROSOMAL TRIGLYCERIDE TRANSFER PROTEIN LARGE SUBUNIT"/>
    <property type="match status" value="1"/>
</dbReference>
<dbReference type="GO" id="GO:0008289">
    <property type="term" value="F:lipid binding"/>
    <property type="evidence" value="ECO:0007669"/>
    <property type="project" value="InterPro"/>
</dbReference>
<dbReference type="Gene3D" id="2.30.230.10">
    <property type="entry name" value="Lipovitellin, beta-sheet shell regions, chain A"/>
    <property type="match status" value="1"/>
</dbReference>
<dbReference type="InterPro" id="IPR039988">
    <property type="entry name" value="MTTP"/>
</dbReference>
<reference evidence="10" key="1">
    <citation type="submission" date="2025-08" db="UniProtKB">
        <authorList>
            <consortium name="Ensembl"/>
        </authorList>
    </citation>
    <scope>IDENTIFICATION</scope>
</reference>
<dbReference type="GO" id="GO:0005783">
    <property type="term" value="C:endoplasmic reticulum"/>
    <property type="evidence" value="ECO:0007669"/>
    <property type="project" value="UniProtKB-SubCell"/>
</dbReference>
<dbReference type="GO" id="GO:0042157">
    <property type="term" value="P:lipoprotein metabolic process"/>
    <property type="evidence" value="ECO:0007669"/>
    <property type="project" value="TreeGrafter"/>
</dbReference>
<keyword evidence="11" id="KW-1185">Reference proteome</keyword>
<dbReference type="GO" id="GO:0016323">
    <property type="term" value="C:basolateral plasma membrane"/>
    <property type="evidence" value="ECO:0007669"/>
    <property type="project" value="TreeGrafter"/>
</dbReference>
<evidence type="ECO:0000256" key="2">
    <source>
        <dbReference type="ARBA" id="ARBA00022448"/>
    </source>
</evidence>
<evidence type="ECO:0000256" key="7">
    <source>
        <dbReference type="PROSITE-ProRule" id="PRU00557"/>
    </source>
</evidence>
<dbReference type="PROSITE" id="PS51211">
    <property type="entry name" value="VITELLOGENIN"/>
    <property type="match status" value="1"/>
</dbReference>
<dbReference type="FunFam" id="1.25.10.20:FF:000001">
    <property type="entry name" value="microsomal triglyceride transfer protein large subunit"/>
    <property type="match status" value="1"/>
</dbReference>
<feature type="domain" description="Vitellogenin" evidence="9">
    <location>
        <begin position="33"/>
        <end position="648"/>
    </location>
</feature>
<evidence type="ECO:0000313" key="11">
    <source>
        <dbReference type="Proteomes" id="UP000261640"/>
    </source>
</evidence>
<evidence type="ECO:0000256" key="8">
    <source>
        <dbReference type="SAM" id="SignalP"/>
    </source>
</evidence>
<dbReference type="GeneTree" id="ENSGT00390000011412"/>
<dbReference type="PANTHER" id="PTHR13024">
    <property type="entry name" value="MICROSOMAL TRIGLYCERIDE TRANSFER PROTEIN, LARGE SUBUNIT"/>
    <property type="match status" value="1"/>
</dbReference>
<evidence type="ECO:0000256" key="6">
    <source>
        <dbReference type="ARBA" id="ARBA00023157"/>
    </source>
</evidence>
<accession>A0A7N9AR04</accession>
<dbReference type="Proteomes" id="UP000261640">
    <property type="component" value="Unplaced"/>
</dbReference>
<reference evidence="10" key="2">
    <citation type="submission" date="2025-09" db="UniProtKB">
        <authorList>
            <consortium name="Ensembl"/>
        </authorList>
    </citation>
    <scope>IDENTIFICATION</scope>
</reference>
<dbReference type="InterPro" id="IPR011030">
    <property type="entry name" value="Lipovitellin_superhlx_dom"/>
</dbReference>
<dbReference type="Pfam" id="PF19444">
    <property type="entry name" value="MTP_lip_bd"/>
    <property type="match status" value="1"/>
</dbReference>
<feature type="chain" id="PRO_5030505496" evidence="8">
    <location>
        <begin position="29"/>
        <end position="872"/>
    </location>
</feature>
<comment type="caution">
    <text evidence="7">Lacks conserved residue(s) required for the propagation of feature annotation.</text>
</comment>
<dbReference type="SMART" id="SM00638">
    <property type="entry name" value="LPD_N"/>
    <property type="match status" value="1"/>
</dbReference>
<dbReference type="AlphaFoldDB" id="A0A7N9AR04"/>
<evidence type="ECO:0000256" key="1">
    <source>
        <dbReference type="ARBA" id="ARBA00004240"/>
    </source>
</evidence>
<dbReference type="GO" id="GO:0120013">
    <property type="term" value="F:lipid transfer activity"/>
    <property type="evidence" value="ECO:0007669"/>
    <property type="project" value="UniProtKB-ARBA"/>
</dbReference>
<keyword evidence="4" id="KW-0256">Endoplasmic reticulum</keyword>
<dbReference type="InterPro" id="IPR001747">
    <property type="entry name" value="Vitellogenin_N"/>
</dbReference>
<dbReference type="Ensembl" id="ENSMAMT00000054898.1">
    <property type="protein sequence ID" value="ENSMAMP00000038455.1"/>
    <property type="gene ID" value="ENSMAMG00000018194.2"/>
</dbReference>
<protein>
    <submittedName>
        <fullName evidence="10">Microsomal triglyceride transfer protein</fullName>
    </submittedName>
</protein>
<dbReference type="InterPro" id="IPR045811">
    <property type="entry name" value="MTP_lip-bd"/>
</dbReference>
<dbReference type="InterPro" id="IPR015819">
    <property type="entry name" value="Lipid_transp_b-sht_shell"/>
</dbReference>
<dbReference type="Gene3D" id="1.25.10.20">
    <property type="entry name" value="Vitellinogen, superhelical"/>
    <property type="match status" value="1"/>
</dbReference>
<dbReference type="GO" id="GO:0005794">
    <property type="term" value="C:Golgi apparatus"/>
    <property type="evidence" value="ECO:0007669"/>
    <property type="project" value="TreeGrafter"/>
</dbReference>
<keyword evidence="2" id="KW-0813">Transport</keyword>
<evidence type="ECO:0000256" key="3">
    <source>
        <dbReference type="ARBA" id="ARBA00022729"/>
    </source>
</evidence>